<keyword evidence="2 4" id="KW-0472">Membrane</keyword>
<comment type="caution">
    <text evidence="5">The sequence shown here is derived from an EMBL/GenBank/DDBJ whole genome shotgun (WGS) entry which is preliminary data.</text>
</comment>
<reference evidence="5" key="1">
    <citation type="submission" date="2023-10" db="EMBL/GenBank/DDBJ databases">
        <title>Development of a sustainable strategy for remediation of hydrocarbon-contaminated territories based on the waste exchange concept.</title>
        <authorList>
            <person name="Krivoruchko A."/>
        </authorList>
    </citation>
    <scope>NUCLEOTIDE SEQUENCE</scope>
    <source>
        <strain evidence="5">IEGM 1279</strain>
    </source>
</reference>
<feature type="compositionally biased region" description="Basic and acidic residues" evidence="3">
    <location>
        <begin position="109"/>
        <end position="118"/>
    </location>
</feature>
<evidence type="ECO:0000313" key="5">
    <source>
        <dbReference type="EMBL" id="MDV6313397.1"/>
    </source>
</evidence>
<feature type="region of interest" description="Disordered" evidence="3">
    <location>
        <begin position="1"/>
        <end position="24"/>
    </location>
</feature>
<feature type="transmembrane region" description="Helical" evidence="4">
    <location>
        <begin position="27"/>
        <end position="49"/>
    </location>
</feature>
<evidence type="ECO:0000256" key="3">
    <source>
        <dbReference type="SAM" id="MobiDB-lite"/>
    </source>
</evidence>
<dbReference type="AlphaFoldDB" id="A0AAE4UBH9"/>
<dbReference type="Proteomes" id="UP001185922">
    <property type="component" value="Unassembled WGS sequence"/>
</dbReference>
<keyword evidence="4" id="KW-0812">Transmembrane</keyword>
<dbReference type="EMBL" id="JAWLKH010000018">
    <property type="protein sequence ID" value="MDV6313397.1"/>
    <property type="molecule type" value="Genomic_DNA"/>
</dbReference>
<accession>A0AAE4UBH9</accession>
<evidence type="ECO:0000256" key="2">
    <source>
        <dbReference type="ARBA" id="ARBA00023136"/>
    </source>
</evidence>
<evidence type="ECO:0000256" key="4">
    <source>
        <dbReference type="SAM" id="Phobius"/>
    </source>
</evidence>
<evidence type="ECO:0008006" key="7">
    <source>
        <dbReference type="Google" id="ProtNLM"/>
    </source>
</evidence>
<dbReference type="PANTHER" id="PTHR37042:SF4">
    <property type="entry name" value="OUTER MEMBRANE PROTEIN RV1973"/>
    <property type="match status" value="1"/>
</dbReference>
<protein>
    <recommendedName>
        <fullName evidence="7">Mce-associated membrane protein</fullName>
    </recommendedName>
</protein>
<feature type="region of interest" description="Disordered" evidence="3">
    <location>
        <begin position="94"/>
        <end position="118"/>
    </location>
</feature>
<evidence type="ECO:0000313" key="6">
    <source>
        <dbReference type="Proteomes" id="UP001185922"/>
    </source>
</evidence>
<keyword evidence="4" id="KW-1133">Transmembrane helix</keyword>
<comment type="subcellular location">
    <subcellularLocation>
        <location evidence="1">Membrane</location>
    </subcellularLocation>
</comment>
<organism evidence="5 6">
    <name type="scientific">Gordonia amicalis</name>
    <dbReference type="NCBI Taxonomy" id="89053"/>
    <lineage>
        <taxon>Bacteria</taxon>
        <taxon>Bacillati</taxon>
        <taxon>Actinomycetota</taxon>
        <taxon>Actinomycetes</taxon>
        <taxon>Mycobacteriales</taxon>
        <taxon>Gordoniaceae</taxon>
        <taxon>Gordonia</taxon>
    </lineage>
</organism>
<proteinExistence type="predicted"/>
<gene>
    <name evidence="5" type="ORF">R3Q15_16100</name>
</gene>
<name>A0AAE4UBH9_9ACTN</name>
<dbReference type="PANTHER" id="PTHR37042">
    <property type="entry name" value="OUTER MEMBRANE PROTEIN RV1973"/>
    <property type="match status" value="1"/>
</dbReference>
<dbReference type="GO" id="GO:0016020">
    <property type="term" value="C:membrane"/>
    <property type="evidence" value="ECO:0007669"/>
    <property type="project" value="UniProtKB-SubCell"/>
</dbReference>
<sequence length="218" mass="22294">MSSAMTGTSTITGPETPDSSGSTTSRVGLLALSVVAVIAALVCVAVFGVQAMGAYATKDARDEATQAAEQAVLNITTIDPANIDDFRQRAEGSLTGKAKQEVLGDATDGDEKAGDEKAGETGNVLDVLAEAGENTAKLSARLLRSAPSEVDDEGGKAKVLVYVLTTLQRAGEPNVDQTRGFQVSMTREGDTWKAENVAGLEGIEYADAGQAPATGGGN</sequence>
<evidence type="ECO:0000256" key="1">
    <source>
        <dbReference type="ARBA" id="ARBA00004370"/>
    </source>
</evidence>